<sequence length="109" mass="12076">MQDPTVGEAGGTSGIQEFRISELLVERRREIEAQLRDRRREQPGHLEGSEVLDSQDRLAQLPPLLGAVSLEEEGPVSQAPGTVTIQAESWSGDPRQEEGTEPQDWPIFT</sequence>
<proteinExistence type="predicted"/>
<comment type="caution">
    <text evidence="2">The sequence shown here is derived from an EMBL/GenBank/DDBJ whole genome shotgun (WGS) entry which is preliminary data.</text>
</comment>
<feature type="non-terminal residue" evidence="2">
    <location>
        <position position="109"/>
    </location>
</feature>
<evidence type="ECO:0000313" key="2">
    <source>
        <dbReference type="EMBL" id="GCC49535.1"/>
    </source>
</evidence>
<evidence type="ECO:0000256" key="1">
    <source>
        <dbReference type="SAM" id="MobiDB-lite"/>
    </source>
</evidence>
<reference evidence="2 3" key="1">
    <citation type="journal article" date="2018" name="Nat. Ecol. Evol.">
        <title>Shark genomes provide insights into elasmobranch evolution and the origin of vertebrates.</title>
        <authorList>
            <person name="Hara Y"/>
            <person name="Yamaguchi K"/>
            <person name="Onimaru K"/>
            <person name="Kadota M"/>
            <person name="Koyanagi M"/>
            <person name="Keeley SD"/>
            <person name="Tatsumi K"/>
            <person name="Tanaka K"/>
            <person name="Motone F"/>
            <person name="Kageyama Y"/>
            <person name="Nozu R"/>
            <person name="Adachi N"/>
            <person name="Nishimura O"/>
            <person name="Nakagawa R"/>
            <person name="Tanegashima C"/>
            <person name="Kiyatake I"/>
            <person name="Matsumoto R"/>
            <person name="Murakumo K"/>
            <person name="Nishida K"/>
            <person name="Terakita A"/>
            <person name="Kuratani S"/>
            <person name="Sato K"/>
            <person name="Hyodo S Kuraku.S."/>
        </authorList>
    </citation>
    <scope>NUCLEOTIDE SEQUENCE [LARGE SCALE GENOMIC DNA]</scope>
</reference>
<dbReference type="EMBL" id="BEZZ01277989">
    <property type="protein sequence ID" value="GCC49535.1"/>
    <property type="molecule type" value="Genomic_DNA"/>
</dbReference>
<evidence type="ECO:0000313" key="3">
    <source>
        <dbReference type="Proteomes" id="UP000287033"/>
    </source>
</evidence>
<feature type="compositionally biased region" description="Polar residues" evidence="1">
    <location>
        <begin position="79"/>
        <end position="89"/>
    </location>
</feature>
<organism evidence="2 3">
    <name type="scientific">Chiloscyllium punctatum</name>
    <name type="common">Brownbanded bambooshark</name>
    <name type="synonym">Hemiscyllium punctatum</name>
    <dbReference type="NCBI Taxonomy" id="137246"/>
    <lineage>
        <taxon>Eukaryota</taxon>
        <taxon>Metazoa</taxon>
        <taxon>Chordata</taxon>
        <taxon>Craniata</taxon>
        <taxon>Vertebrata</taxon>
        <taxon>Chondrichthyes</taxon>
        <taxon>Elasmobranchii</taxon>
        <taxon>Galeomorphii</taxon>
        <taxon>Galeoidea</taxon>
        <taxon>Orectolobiformes</taxon>
        <taxon>Hemiscylliidae</taxon>
        <taxon>Chiloscyllium</taxon>
    </lineage>
</organism>
<feature type="region of interest" description="Disordered" evidence="1">
    <location>
        <begin position="35"/>
        <end position="58"/>
    </location>
</feature>
<keyword evidence="3" id="KW-1185">Reference proteome</keyword>
<dbReference type="Proteomes" id="UP000287033">
    <property type="component" value="Unassembled WGS sequence"/>
</dbReference>
<name>A0A401U3S2_CHIPU</name>
<accession>A0A401U3S2</accession>
<feature type="region of interest" description="Disordered" evidence="1">
    <location>
        <begin position="70"/>
        <end position="109"/>
    </location>
</feature>
<gene>
    <name evidence="2" type="ORF">chiPu_0033967</name>
</gene>
<feature type="compositionally biased region" description="Basic and acidic residues" evidence="1">
    <location>
        <begin position="35"/>
        <end position="48"/>
    </location>
</feature>
<dbReference type="AlphaFoldDB" id="A0A401U3S2"/>
<protein>
    <submittedName>
        <fullName evidence="2">Uncharacterized protein</fullName>
    </submittedName>
</protein>